<name>A0A543F900_9NOCA</name>
<keyword evidence="1" id="KW-0560">Oxidoreductase</keyword>
<dbReference type="PRINTS" id="PR00069">
    <property type="entry name" value="ALDKETRDTASE"/>
</dbReference>
<dbReference type="InterPro" id="IPR036812">
    <property type="entry name" value="NAD(P)_OxRdtase_dom_sf"/>
</dbReference>
<dbReference type="FunFam" id="3.20.20.100:FF:000004">
    <property type="entry name" value="Oxidoreductase, aldo/keto reductase"/>
    <property type="match status" value="1"/>
</dbReference>
<protein>
    <submittedName>
        <fullName evidence="3">Aryl-alcohol dehydrogenase-like predicted oxidoreductase</fullName>
    </submittedName>
</protein>
<keyword evidence="4" id="KW-1185">Reference proteome</keyword>
<dbReference type="Proteomes" id="UP000316331">
    <property type="component" value="Unassembled WGS sequence"/>
</dbReference>
<dbReference type="Gene3D" id="3.20.20.100">
    <property type="entry name" value="NADP-dependent oxidoreductase domain"/>
    <property type="match status" value="1"/>
</dbReference>
<dbReference type="PANTHER" id="PTHR43364">
    <property type="entry name" value="NADH-SPECIFIC METHYLGLYOXAL REDUCTASE-RELATED"/>
    <property type="match status" value="1"/>
</dbReference>
<dbReference type="InterPro" id="IPR023210">
    <property type="entry name" value="NADP_OxRdtase_dom"/>
</dbReference>
<evidence type="ECO:0000313" key="4">
    <source>
        <dbReference type="Proteomes" id="UP000316331"/>
    </source>
</evidence>
<dbReference type="CDD" id="cd19091">
    <property type="entry name" value="AKR_PsAKR"/>
    <property type="match status" value="1"/>
</dbReference>
<dbReference type="PANTHER" id="PTHR43364:SF18">
    <property type="entry name" value="OXIDOREDUCTASE"/>
    <property type="match status" value="1"/>
</dbReference>
<dbReference type="InterPro" id="IPR020471">
    <property type="entry name" value="AKR"/>
</dbReference>
<dbReference type="GO" id="GO:0016491">
    <property type="term" value="F:oxidoreductase activity"/>
    <property type="evidence" value="ECO:0007669"/>
    <property type="project" value="UniProtKB-KW"/>
</dbReference>
<accession>A0A543F900</accession>
<feature type="domain" description="NADP-dependent oxidoreductase" evidence="2">
    <location>
        <begin position="28"/>
        <end position="331"/>
    </location>
</feature>
<dbReference type="InterPro" id="IPR050523">
    <property type="entry name" value="AKR_Detox_Biosynth"/>
</dbReference>
<dbReference type="EMBL" id="VFPG01000001">
    <property type="protein sequence ID" value="TQM30293.1"/>
    <property type="molecule type" value="Genomic_DNA"/>
</dbReference>
<dbReference type="Pfam" id="PF00248">
    <property type="entry name" value="Aldo_ket_red"/>
    <property type="match status" value="1"/>
</dbReference>
<evidence type="ECO:0000259" key="2">
    <source>
        <dbReference type="Pfam" id="PF00248"/>
    </source>
</evidence>
<gene>
    <name evidence="3" type="ORF">FB390_1912</name>
</gene>
<sequence>MKHGWDTRMDSQMEYRRLGASGLLVPALSFGAGTFGGRGELFGAWGDTDAEQARTLVDISLEAGVTMFDTADVYSDGASEEVLGAAIKGRRDRLLLSTKASLPTGPGPYDAGSGRARLIGAVEGSLRRLGVDHIDLFQLHAFDAHTPVDEVLAALDDLVRAGKIRYLGASNFAGWQLMKSLAAADRNGLTRYVAHQVYYSLVGRDYEWELMPLGQDQGVGAVVWSPLGWGRLTGKIRRGQPLPAGSRLHQTAEAGPPVDDDLLYDVVDVLDEIAAETGKTVPQIALNWLLGRPTVATVIVGARNEEQLRQNLGAVGWRLDQDQIARLDKASAATPPYPYYPYYRLPDFTRLNPPAV</sequence>
<reference evidence="3 4" key="1">
    <citation type="submission" date="2019-06" db="EMBL/GenBank/DDBJ databases">
        <title>Sequencing the genomes of 1000 actinobacteria strains.</title>
        <authorList>
            <person name="Klenk H.-P."/>
        </authorList>
    </citation>
    <scope>NUCLEOTIDE SEQUENCE [LARGE SCALE GENOMIC DNA]</scope>
    <source>
        <strain evidence="3 4">DSM 103495</strain>
    </source>
</reference>
<organism evidence="3 4">
    <name type="scientific">Nocardia bhagyanarayanae</name>
    <dbReference type="NCBI Taxonomy" id="1215925"/>
    <lineage>
        <taxon>Bacteria</taxon>
        <taxon>Bacillati</taxon>
        <taxon>Actinomycetota</taxon>
        <taxon>Actinomycetes</taxon>
        <taxon>Mycobacteriales</taxon>
        <taxon>Nocardiaceae</taxon>
        <taxon>Nocardia</taxon>
    </lineage>
</organism>
<evidence type="ECO:0000256" key="1">
    <source>
        <dbReference type="ARBA" id="ARBA00023002"/>
    </source>
</evidence>
<proteinExistence type="predicted"/>
<dbReference type="SUPFAM" id="SSF51430">
    <property type="entry name" value="NAD(P)-linked oxidoreductase"/>
    <property type="match status" value="1"/>
</dbReference>
<dbReference type="AlphaFoldDB" id="A0A543F900"/>
<evidence type="ECO:0000313" key="3">
    <source>
        <dbReference type="EMBL" id="TQM30293.1"/>
    </source>
</evidence>
<comment type="caution">
    <text evidence="3">The sequence shown here is derived from an EMBL/GenBank/DDBJ whole genome shotgun (WGS) entry which is preliminary data.</text>
</comment>
<dbReference type="GO" id="GO:0005829">
    <property type="term" value="C:cytosol"/>
    <property type="evidence" value="ECO:0007669"/>
    <property type="project" value="TreeGrafter"/>
</dbReference>